<sequence>MVDSAYAANQNLATLIESQKTAESLSQAPEALSKELDQQEFLRELGRLDPAVLGDLYHATNELQWHHQDSISQLEDLTASLALFVILPLAAAPISTSTTDHTTPAVSTTAPTVSTTAAATSTPTTDRTAAVVPTTTNRASAAVHTTTAPTKASTKSIKATHPRPRPIPRPVTSATPAGPAVRRKDPSPSPSPSTISSASSPPPAAPPASSHHTCSRNPAKKCLSPPATPSRGSTPLIGVSPSKSHPMVLISAIHQRRPSTPGADAQPAAGGSTQAVSIARDSRKPHVHTRALMLPVKLIRGPSTPGADAQPAAGGSTQAVSIAHESCKRAYSEVDDGEAGSDGEVKAARTHQHTDAAHEAHKVALRAEVPSPMGLAPSVVENTFMDWMDIALKVSASPADSPLDVLAHTILGLVDSQRTFSSLMEHIQQLPGDYAEQVWLFSAVGFTWVSCYMNVLAAAVLGGKIKADMVLSTASLKANVEGASGVEF</sequence>
<dbReference type="Proteomes" id="UP000054279">
    <property type="component" value="Unassembled WGS sequence"/>
</dbReference>
<feature type="region of interest" description="Disordered" evidence="1">
    <location>
        <begin position="334"/>
        <end position="360"/>
    </location>
</feature>
<feature type="compositionally biased region" description="Basic and acidic residues" evidence="1">
    <location>
        <begin position="343"/>
        <end position="360"/>
    </location>
</feature>
<evidence type="ECO:0000313" key="2">
    <source>
        <dbReference type="EMBL" id="KIJ43299.1"/>
    </source>
</evidence>
<name>A0A0C9V8J0_SPHS4</name>
<evidence type="ECO:0000256" key="1">
    <source>
        <dbReference type="SAM" id="MobiDB-lite"/>
    </source>
</evidence>
<dbReference type="EMBL" id="KN837124">
    <property type="protein sequence ID" value="KIJ43299.1"/>
    <property type="molecule type" value="Genomic_DNA"/>
</dbReference>
<feature type="region of interest" description="Disordered" evidence="1">
    <location>
        <begin position="96"/>
        <end position="242"/>
    </location>
</feature>
<keyword evidence="3" id="KW-1185">Reference proteome</keyword>
<gene>
    <name evidence="2" type="ORF">M422DRAFT_253502</name>
</gene>
<proteinExistence type="predicted"/>
<feature type="compositionally biased region" description="Low complexity" evidence="1">
    <location>
        <begin position="102"/>
        <end position="131"/>
    </location>
</feature>
<dbReference type="HOGENOM" id="CLU_559180_0_0_1"/>
<accession>A0A0C9V8J0</accession>
<organism evidence="2 3">
    <name type="scientific">Sphaerobolus stellatus (strain SS14)</name>
    <dbReference type="NCBI Taxonomy" id="990650"/>
    <lineage>
        <taxon>Eukaryota</taxon>
        <taxon>Fungi</taxon>
        <taxon>Dikarya</taxon>
        <taxon>Basidiomycota</taxon>
        <taxon>Agaricomycotina</taxon>
        <taxon>Agaricomycetes</taxon>
        <taxon>Phallomycetidae</taxon>
        <taxon>Geastrales</taxon>
        <taxon>Sphaerobolaceae</taxon>
        <taxon>Sphaerobolus</taxon>
    </lineage>
</organism>
<reference evidence="2 3" key="1">
    <citation type="submission" date="2014-06" db="EMBL/GenBank/DDBJ databases">
        <title>Evolutionary Origins and Diversification of the Mycorrhizal Mutualists.</title>
        <authorList>
            <consortium name="DOE Joint Genome Institute"/>
            <consortium name="Mycorrhizal Genomics Consortium"/>
            <person name="Kohler A."/>
            <person name="Kuo A."/>
            <person name="Nagy L.G."/>
            <person name="Floudas D."/>
            <person name="Copeland A."/>
            <person name="Barry K.W."/>
            <person name="Cichocki N."/>
            <person name="Veneault-Fourrey C."/>
            <person name="LaButti K."/>
            <person name="Lindquist E.A."/>
            <person name="Lipzen A."/>
            <person name="Lundell T."/>
            <person name="Morin E."/>
            <person name="Murat C."/>
            <person name="Riley R."/>
            <person name="Ohm R."/>
            <person name="Sun H."/>
            <person name="Tunlid A."/>
            <person name="Henrissat B."/>
            <person name="Grigoriev I.V."/>
            <person name="Hibbett D.S."/>
            <person name="Martin F."/>
        </authorList>
    </citation>
    <scope>NUCLEOTIDE SEQUENCE [LARGE SCALE GENOMIC DNA]</scope>
    <source>
        <strain evidence="2 3">SS14</strain>
    </source>
</reference>
<dbReference type="AlphaFoldDB" id="A0A0C9V8J0"/>
<feature type="compositionally biased region" description="Low complexity" evidence="1">
    <location>
        <begin position="145"/>
        <end position="157"/>
    </location>
</feature>
<evidence type="ECO:0000313" key="3">
    <source>
        <dbReference type="Proteomes" id="UP000054279"/>
    </source>
</evidence>
<protein>
    <submittedName>
        <fullName evidence="2">Uncharacterized protein</fullName>
    </submittedName>
</protein>